<organism evidence="4 5">
    <name type="scientific">Cystobacter fuscus</name>
    <dbReference type="NCBI Taxonomy" id="43"/>
    <lineage>
        <taxon>Bacteria</taxon>
        <taxon>Pseudomonadati</taxon>
        <taxon>Myxococcota</taxon>
        <taxon>Myxococcia</taxon>
        <taxon>Myxococcales</taxon>
        <taxon>Cystobacterineae</taxon>
        <taxon>Archangiaceae</taxon>
        <taxon>Cystobacter</taxon>
    </lineage>
</organism>
<keyword evidence="1" id="KW-0479">Metal-binding</keyword>
<sequence>MNPTFVNIVFSVAAAFALTSTAQAQVPGIKSAGIDHVGITVPNMREAEKFFSEIFGCVAVTKIGPHPMTTSLSNDRKTQVPARAKSMTLKMLRCGHGSNIELFEYEGSKGKTTPPDHEDLGGHHIAFYTDDVEAGVAYLKSKGITVIGEPMTTTSGDTAGETWVHFLTPWGLEMELVGYPQGKAYEKRAPVKLWSAKHPAD</sequence>
<dbReference type="InterPro" id="IPR051785">
    <property type="entry name" value="MMCE/EMCE_epimerase"/>
</dbReference>
<dbReference type="GO" id="GO:0051213">
    <property type="term" value="F:dioxygenase activity"/>
    <property type="evidence" value="ECO:0007669"/>
    <property type="project" value="UniProtKB-KW"/>
</dbReference>
<dbReference type="PANTHER" id="PTHR43048:SF6">
    <property type="entry name" value="BLR8189 PROTEIN"/>
    <property type="match status" value="1"/>
</dbReference>
<dbReference type="Pfam" id="PF13669">
    <property type="entry name" value="Glyoxalase_4"/>
    <property type="match status" value="1"/>
</dbReference>
<evidence type="ECO:0000256" key="2">
    <source>
        <dbReference type="SAM" id="SignalP"/>
    </source>
</evidence>
<dbReference type="InterPro" id="IPR029068">
    <property type="entry name" value="Glyas_Bleomycin-R_OHBP_Dase"/>
</dbReference>
<dbReference type="GO" id="GO:0046872">
    <property type="term" value="F:metal ion binding"/>
    <property type="evidence" value="ECO:0007669"/>
    <property type="project" value="UniProtKB-KW"/>
</dbReference>
<proteinExistence type="predicted"/>
<gene>
    <name evidence="4" type="ORF">CYFUS_005974</name>
</gene>
<protein>
    <submittedName>
        <fullName evidence="4">4-hydroxyphenylpyruvate dioxygenase</fullName>
    </submittedName>
</protein>
<dbReference type="AlphaFoldDB" id="A0A250J9E2"/>
<keyword evidence="4" id="KW-0560">Oxidoreductase</keyword>
<accession>A0A250J9E2</accession>
<dbReference type="SUPFAM" id="SSF54593">
    <property type="entry name" value="Glyoxalase/Bleomycin resistance protein/Dihydroxybiphenyl dioxygenase"/>
    <property type="match status" value="1"/>
</dbReference>
<dbReference type="GO" id="GO:0004493">
    <property type="term" value="F:methylmalonyl-CoA epimerase activity"/>
    <property type="evidence" value="ECO:0007669"/>
    <property type="project" value="TreeGrafter"/>
</dbReference>
<dbReference type="RefSeq" id="WP_095988381.1">
    <property type="nucleotide sequence ID" value="NZ_CP022098.1"/>
</dbReference>
<dbReference type="KEGG" id="cfus:CYFUS_005974"/>
<keyword evidence="2" id="KW-0732">Signal</keyword>
<evidence type="ECO:0000256" key="1">
    <source>
        <dbReference type="ARBA" id="ARBA00022723"/>
    </source>
</evidence>
<evidence type="ECO:0000259" key="3">
    <source>
        <dbReference type="PROSITE" id="PS51819"/>
    </source>
</evidence>
<name>A0A250J9E2_9BACT</name>
<dbReference type="Gene3D" id="3.10.180.10">
    <property type="entry name" value="2,3-Dihydroxybiphenyl 1,2-Dioxygenase, domain 1"/>
    <property type="match status" value="1"/>
</dbReference>
<dbReference type="PROSITE" id="PS51819">
    <property type="entry name" value="VOC"/>
    <property type="match status" value="1"/>
</dbReference>
<evidence type="ECO:0000313" key="4">
    <source>
        <dbReference type="EMBL" id="ATB40525.1"/>
    </source>
</evidence>
<keyword evidence="4" id="KW-0223">Dioxygenase</keyword>
<reference evidence="4 5" key="1">
    <citation type="submission" date="2017-06" db="EMBL/GenBank/DDBJ databases">
        <title>Sequencing and comparative analysis of myxobacterial genomes.</title>
        <authorList>
            <person name="Rupp O."/>
            <person name="Goesmann A."/>
            <person name="Sogaard-Andersen L."/>
        </authorList>
    </citation>
    <scope>NUCLEOTIDE SEQUENCE [LARGE SCALE GENOMIC DNA]</scope>
    <source>
        <strain evidence="4 5">DSM 52655</strain>
    </source>
</reference>
<evidence type="ECO:0000313" key="5">
    <source>
        <dbReference type="Proteomes" id="UP000217257"/>
    </source>
</evidence>
<dbReference type="Proteomes" id="UP000217257">
    <property type="component" value="Chromosome"/>
</dbReference>
<feature type="signal peptide" evidence="2">
    <location>
        <begin position="1"/>
        <end position="24"/>
    </location>
</feature>
<feature type="chain" id="PRO_5012354688" evidence="2">
    <location>
        <begin position="25"/>
        <end position="201"/>
    </location>
</feature>
<dbReference type="InterPro" id="IPR037523">
    <property type="entry name" value="VOC_core"/>
</dbReference>
<feature type="domain" description="VOC" evidence="3">
    <location>
        <begin position="33"/>
        <end position="179"/>
    </location>
</feature>
<dbReference type="GO" id="GO:0046491">
    <property type="term" value="P:L-methylmalonyl-CoA metabolic process"/>
    <property type="evidence" value="ECO:0007669"/>
    <property type="project" value="TreeGrafter"/>
</dbReference>
<dbReference type="EMBL" id="CP022098">
    <property type="protein sequence ID" value="ATB40525.1"/>
    <property type="molecule type" value="Genomic_DNA"/>
</dbReference>
<keyword evidence="4" id="KW-0670">Pyruvate</keyword>
<dbReference type="PANTHER" id="PTHR43048">
    <property type="entry name" value="METHYLMALONYL-COA EPIMERASE"/>
    <property type="match status" value="1"/>
</dbReference>